<keyword evidence="3" id="KW-1185">Reference proteome</keyword>
<organism evidence="2 3">
    <name type="scientific">Actinoplanes regularis</name>
    <dbReference type="NCBI Taxonomy" id="52697"/>
    <lineage>
        <taxon>Bacteria</taxon>
        <taxon>Bacillati</taxon>
        <taxon>Actinomycetota</taxon>
        <taxon>Actinomycetes</taxon>
        <taxon>Micromonosporales</taxon>
        <taxon>Micromonosporaceae</taxon>
        <taxon>Actinoplanes</taxon>
    </lineage>
</organism>
<dbReference type="AlphaFoldDB" id="A0A239JTB6"/>
<dbReference type="OrthoDB" id="9796789at2"/>
<feature type="signal peptide" evidence="1">
    <location>
        <begin position="1"/>
        <end position="20"/>
    </location>
</feature>
<proteinExistence type="predicted"/>
<evidence type="ECO:0000256" key="1">
    <source>
        <dbReference type="SAM" id="SignalP"/>
    </source>
</evidence>
<evidence type="ECO:0008006" key="4">
    <source>
        <dbReference type="Google" id="ProtNLM"/>
    </source>
</evidence>
<dbReference type="EMBL" id="FZNR01000038">
    <property type="protein sequence ID" value="SNT08979.1"/>
    <property type="molecule type" value="Genomic_DNA"/>
</dbReference>
<dbReference type="RefSeq" id="WP_143232923.1">
    <property type="nucleotide sequence ID" value="NZ_BOMU01000130.1"/>
</dbReference>
<evidence type="ECO:0000313" key="3">
    <source>
        <dbReference type="Proteomes" id="UP000198415"/>
    </source>
</evidence>
<feature type="chain" id="PRO_5039136136" description="Secreted protein" evidence="1">
    <location>
        <begin position="21"/>
        <end position="123"/>
    </location>
</feature>
<sequence length="123" mass="12716">MHNILKQAGIVLAVSGAVLAGTATAAQATSRSCSVNGYNPLLPNTCQTASVGAYSNHTVKISVGAYAGCKFDYKVRDIANNKVVNSGRVETLSKTISGVYSFYRLELSRVGRGCGGVGSIEGV</sequence>
<accession>A0A239JTB6</accession>
<dbReference type="Proteomes" id="UP000198415">
    <property type="component" value="Unassembled WGS sequence"/>
</dbReference>
<name>A0A239JTB6_9ACTN</name>
<gene>
    <name evidence="2" type="ORF">SAMN06264365_13815</name>
</gene>
<reference evidence="2 3" key="1">
    <citation type="submission" date="2017-06" db="EMBL/GenBank/DDBJ databases">
        <authorList>
            <person name="Kim H.J."/>
            <person name="Triplett B.A."/>
        </authorList>
    </citation>
    <scope>NUCLEOTIDE SEQUENCE [LARGE SCALE GENOMIC DNA]</scope>
    <source>
        <strain evidence="2 3">DSM 43151</strain>
    </source>
</reference>
<keyword evidence="1" id="KW-0732">Signal</keyword>
<evidence type="ECO:0000313" key="2">
    <source>
        <dbReference type="EMBL" id="SNT08979.1"/>
    </source>
</evidence>
<protein>
    <recommendedName>
        <fullName evidence="4">Secreted protein</fullName>
    </recommendedName>
</protein>